<organism evidence="2 3">
    <name type="scientific">Trapa natans</name>
    <name type="common">Water chestnut</name>
    <dbReference type="NCBI Taxonomy" id="22666"/>
    <lineage>
        <taxon>Eukaryota</taxon>
        <taxon>Viridiplantae</taxon>
        <taxon>Streptophyta</taxon>
        <taxon>Embryophyta</taxon>
        <taxon>Tracheophyta</taxon>
        <taxon>Spermatophyta</taxon>
        <taxon>Magnoliopsida</taxon>
        <taxon>eudicotyledons</taxon>
        <taxon>Gunneridae</taxon>
        <taxon>Pentapetalae</taxon>
        <taxon>rosids</taxon>
        <taxon>malvids</taxon>
        <taxon>Myrtales</taxon>
        <taxon>Lythraceae</taxon>
        <taxon>Trapa</taxon>
    </lineage>
</organism>
<comment type="caution">
    <text evidence="2">The sequence shown here is derived from an EMBL/GenBank/DDBJ whole genome shotgun (WGS) entry which is preliminary data.</text>
</comment>
<proteinExistence type="predicted"/>
<dbReference type="SUPFAM" id="SSF48371">
    <property type="entry name" value="ARM repeat"/>
    <property type="match status" value="1"/>
</dbReference>
<dbReference type="PANTHER" id="PTHR10997">
    <property type="entry name" value="IMPORTIN-7, 8, 11"/>
    <property type="match status" value="1"/>
</dbReference>
<protein>
    <recommendedName>
        <fullName evidence="1">Importin-7/11-like TPR repeats domain-containing protein</fullName>
    </recommendedName>
</protein>
<evidence type="ECO:0000313" key="2">
    <source>
        <dbReference type="EMBL" id="KAK4765538.1"/>
    </source>
</evidence>
<dbReference type="GO" id="GO:0005635">
    <property type="term" value="C:nuclear envelope"/>
    <property type="evidence" value="ECO:0007669"/>
    <property type="project" value="TreeGrafter"/>
</dbReference>
<dbReference type="Proteomes" id="UP001346149">
    <property type="component" value="Unassembled WGS sequence"/>
</dbReference>
<gene>
    <name evidence="2" type="ORF">SAY86_026628</name>
</gene>
<dbReference type="Gene3D" id="1.25.10.10">
    <property type="entry name" value="Leucine-rich Repeat Variant"/>
    <property type="match status" value="1"/>
</dbReference>
<reference evidence="2 3" key="1">
    <citation type="journal article" date="2023" name="Hortic Res">
        <title>Pangenome of water caltrop reveals structural variations and asymmetric subgenome divergence after allopolyploidization.</title>
        <authorList>
            <person name="Zhang X."/>
            <person name="Chen Y."/>
            <person name="Wang L."/>
            <person name="Yuan Y."/>
            <person name="Fang M."/>
            <person name="Shi L."/>
            <person name="Lu R."/>
            <person name="Comes H.P."/>
            <person name="Ma Y."/>
            <person name="Chen Y."/>
            <person name="Huang G."/>
            <person name="Zhou Y."/>
            <person name="Zheng Z."/>
            <person name="Qiu Y."/>
        </authorList>
    </citation>
    <scope>NUCLEOTIDE SEQUENCE [LARGE SCALE GENOMIC DNA]</scope>
    <source>
        <strain evidence="2">F231</strain>
    </source>
</reference>
<dbReference type="GO" id="GO:0005829">
    <property type="term" value="C:cytosol"/>
    <property type="evidence" value="ECO:0007669"/>
    <property type="project" value="TreeGrafter"/>
</dbReference>
<accession>A0AAN7KB48</accession>
<dbReference type="Pfam" id="PF25758">
    <property type="entry name" value="TPR_IPO11"/>
    <property type="match status" value="1"/>
</dbReference>
<dbReference type="GO" id="GO:0006606">
    <property type="term" value="P:protein import into nucleus"/>
    <property type="evidence" value="ECO:0007669"/>
    <property type="project" value="TreeGrafter"/>
</dbReference>
<keyword evidence="3" id="KW-1185">Reference proteome</keyword>
<dbReference type="InterPro" id="IPR016024">
    <property type="entry name" value="ARM-type_fold"/>
</dbReference>
<dbReference type="AlphaFoldDB" id="A0AAN7KB48"/>
<dbReference type="PANTHER" id="PTHR10997:SF9">
    <property type="entry name" value="IMPORTIN-9"/>
    <property type="match status" value="1"/>
</dbReference>
<evidence type="ECO:0000313" key="3">
    <source>
        <dbReference type="Proteomes" id="UP001346149"/>
    </source>
</evidence>
<feature type="domain" description="Importin-7/11-like TPR repeats" evidence="1">
    <location>
        <begin position="10"/>
        <end position="227"/>
    </location>
</feature>
<name>A0AAN7KB48_TRANT</name>
<dbReference type="EMBL" id="JAXQNO010000023">
    <property type="protein sequence ID" value="KAK4765538.1"/>
    <property type="molecule type" value="Genomic_DNA"/>
</dbReference>
<sequence>MAQHILDLASALVRRLQSAQISSLRSSLLLIFARLVHMSVPNVEQFINLLRNVPAEGYENAFVYVMSEWTKQQGEIQGSYQIKVTTTALAVLLSSSLPELEKINVQGYLIQSAAGISTRSKAKLAPDRWTVMPLPQKILALLSDALIEIQEQVPGDDNEDSDWEEIEAVDSEKDEFLHSTSATPSSRPGYDQLEVMARAFDQDDGDEDSISSITADPINEINLPNYLVDFFMKFSRSNGDLLHHLVQNLTHAQRSAIQAVLSR</sequence>
<dbReference type="InterPro" id="IPR058669">
    <property type="entry name" value="TPR_IPO7/11-like"/>
</dbReference>
<evidence type="ECO:0000259" key="1">
    <source>
        <dbReference type="Pfam" id="PF25758"/>
    </source>
</evidence>
<dbReference type="InterPro" id="IPR011989">
    <property type="entry name" value="ARM-like"/>
</dbReference>